<dbReference type="EMBL" id="LSRL02002080">
    <property type="protein sequence ID" value="TDG38738.1"/>
    <property type="molecule type" value="Genomic_DNA"/>
</dbReference>
<dbReference type="Proteomes" id="UP000295192">
    <property type="component" value="Unassembled WGS sequence"/>
</dbReference>
<dbReference type="InterPro" id="IPR040154">
    <property type="entry name" value="Biotinidase/VNN"/>
</dbReference>
<dbReference type="InterPro" id="IPR003010">
    <property type="entry name" value="C-N_Hydrolase"/>
</dbReference>
<dbReference type="STRING" id="7232.A0A484AQT6"/>
<comment type="similarity">
    <text evidence="1">Belongs to the carbon-nitrogen hydrolase superfamily. BTD/VNN family.</text>
</comment>
<evidence type="ECO:0000313" key="5">
    <source>
        <dbReference type="Proteomes" id="UP000295192"/>
    </source>
</evidence>
<keyword evidence="2" id="KW-0732">Signal</keyword>
<dbReference type="PANTHER" id="PTHR10609">
    <property type="entry name" value="BIOTINIDASE-RELATED"/>
    <property type="match status" value="1"/>
</dbReference>
<dbReference type="InterPro" id="IPR036526">
    <property type="entry name" value="C-N_Hydrolase_sf"/>
</dbReference>
<dbReference type="OrthoDB" id="10250282at2759"/>
<dbReference type="AlphaFoldDB" id="A0A484AQT6"/>
<accession>A0A484AQT6</accession>
<dbReference type="PROSITE" id="PS50263">
    <property type="entry name" value="CN_HYDROLASE"/>
    <property type="match status" value="1"/>
</dbReference>
<evidence type="ECO:0000256" key="1">
    <source>
        <dbReference type="ARBA" id="ARBA00008225"/>
    </source>
</evidence>
<sequence>MPENVTSASRALLLLLLAVGVRLSQQASIGESASESFYTAGVVEFRHANGHDAHANLADNLAGYLELIHSPNASGVDIIVFPEMTLNGLSTASFVPSSDAKVTPCLDDPSASHYEPFLVEISCAARSVSSYIVININEKQLCSDTPED</sequence>
<proteinExistence type="inferred from homology"/>
<feature type="signal peptide" evidence="2">
    <location>
        <begin position="1"/>
        <end position="26"/>
    </location>
</feature>
<feature type="domain" description="CN hydrolase" evidence="3">
    <location>
        <begin position="38"/>
        <end position="148"/>
    </location>
</feature>
<reference evidence="4 5" key="1">
    <citation type="journal article" date="2019" name="J. Hered.">
        <title>An Improved Genome Assembly for Drosophila navojoa, the Basal Species in the mojavensis Cluster.</title>
        <authorList>
            <person name="Vanderlinde T."/>
            <person name="Dupim E.G."/>
            <person name="Nazario-Yepiz N.O."/>
            <person name="Carvalho A.B."/>
        </authorList>
    </citation>
    <scope>NUCLEOTIDE SEQUENCE [LARGE SCALE GENOMIC DNA]</scope>
    <source>
        <strain evidence="4">Navoj_Jal97</strain>
        <tissue evidence="4">Whole organism</tissue>
    </source>
</reference>
<evidence type="ECO:0000313" key="4">
    <source>
        <dbReference type="EMBL" id="TDG38738.1"/>
    </source>
</evidence>
<evidence type="ECO:0000259" key="3">
    <source>
        <dbReference type="PROSITE" id="PS50263"/>
    </source>
</evidence>
<dbReference type="Gene3D" id="3.60.110.10">
    <property type="entry name" value="Carbon-nitrogen hydrolase"/>
    <property type="match status" value="1"/>
</dbReference>
<dbReference type="PANTHER" id="PTHR10609:SF14">
    <property type="entry name" value="BIOTINIDASE"/>
    <property type="match status" value="1"/>
</dbReference>
<feature type="non-terminal residue" evidence="4">
    <location>
        <position position="148"/>
    </location>
</feature>
<dbReference type="OMA" id="FRHANGH"/>
<organism evidence="4 5">
    <name type="scientific">Drosophila navojoa</name>
    <name type="common">Fruit fly</name>
    <dbReference type="NCBI Taxonomy" id="7232"/>
    <lineage>
        <taxon>Eukaryota</taxon>
        <taxon>Metazoa</taxon>
        <taxon>Ecdysozoa</taxon>
        <taxon>Arthropoda</taxon>
        <taxon>Hexapoda</taxon>
        <taxon>Insecta</taxon>
        <taxon>Pterygota</taxon>
        <taxon>Neoptera</taxon>
        <taxon>Endopterygota</taxon>
        <taxon>Diptera</taxon>
        <taxon>Brachycera</taxon>
        <taxon>Muscomorpha</taxon>
        <taxon>Ephydroidea</taxon>
        <taxon>Drosophilidae</taxon>
        <taxon>Drosophila</taxon>
    </lineage>
</organism>
<name>A0A484AQT6_DRONA</name>
<dbReference type="SUPFAM" id="SSF56317">
    <property type="entry name" value="Carbon-nitrogen hydrolase"/>
    <property type="match status" value="1"/>
</dbReference>
<gene>
    <name evidence="4" type="ORF">AWZ03_014841</name>
</gene>
<feature type="chain" id="PRO_5019802961" description="CN hydrolase domain-containing protein" evidence="2">
    <location>
        <begin position="27"/>
        <end position="148"/>
    </location>
</feature>
<evidence type="ECO:0000256" key="2">
    <source>
        <dbReference type="SAM" id="SignalP"/>
    </source>
</evidence>
<comment type="caution">
    <text evidence="4">The sequence shown here is derived from an EMBL/GenBank/DDBJ whole genome shotgun (WGS) entry which is preliminary data.</text>
</comment>
<protein>
    <recommendedName>
        <fullName evidence="3">CN hydrolase domain-containing protein</fullName>
    </recommendedName>
</protein>
<keyword evidence="5" id="KW-1185">Reference proteome</keyword>